<evidence type="ECO:0000256" key="9">
    <source>
        <dbReference type="ARBA" id="ARBA00025620"/>
    </source>
</evidence>
<keyword evidence="16" id="KW-1185">Reference proteome</keyword>
<dbReference type="EMBL" id="LIAE01010418">
    <property type="protein sequence ID" value="PAV61344.1"/>
    <property type="molecule type" value="Genomic_DNA"/>
</dbReference>
<evidence type="ECO:0000256" key="2">
    <source>
        <dbReference type="ARBA" id="ARBA00006776"/>
    </source>
</evidence>
<protein>
    <recommendedName>
        <fullName evidence="3">Translocon-associated protein subunit alpha</fullName>
    </recommendedName>
    <alternativeName>
        <fullName evidence="11">Signal sequence receptor subunit alpha</fullName>
    </alternativeName>
</protein>
<organism evidence="15 16">
    <name type="scientific">Diploscapter pachys</name>
    <dbReference type="NCBI Taxonomy" id="2018661"/>
    <lineage>
        <taxon>Eukaryota</taxon>
        <taxon>Metazoa</taxon>
        <taxon>Ecdysozoa</taxon>
        <taxon>Nematoda</taxon>
        <taxon>Chromadorea</taxon>
        <taxon>Rhabditida</taxon>
        <taxon>Rhabditina</taxon>
        <taxon>Rhabditomorpha</taxon>
        <taxon>Rhabditoidea</taxon>
        <taxon>Rhabditidae</taxon>
        <taxon>Diploscapter</taxon>
    </lineage>
</organism>
<comment type="similarity">
    <text evidence="2">Belongs to the TRAP-alpha family.</text>
</comment>
<dbReference type="Proteomes" id="UP000218231">
    <property type="component" value="Unassembled WGS sequence"/>
</dbReference>
<evidence type="ECO:0000313" key="15">
    <source>
        <dbReference type="EMBL" id="PAV61344.1"/>
    </source>
</evidence>
<dbReference type="AlphaFoldDB" id="A0A2A2JI76"/>
<evidence type="ECO:0000256" key="7">
    <source>
        <dbReference type="ARBA" id="ARBA00022989"/>
    </source>
</evidence>
<comment type="subcellular location">
    <subcellularLocation>
        <location evidence="1">Endoplasmic reticulum membrane</location>
        <topology evidence="1">Single-pass type I membrane protein</topology>
    </subcellularLocation>
</comment>
<proteinExistence type="inferred from homology"/>
<comment type="caution">
    <text evidence="15">The sequence shown here is derived from an EMBL/GenBank/DDBJ whole genome shotgun (WGS) entry which is preliminary data.</text>
</comment>
<dbReference type="InterPro" id="IPR005595">
    <property type="entry name" value="TRAP_alpha"/>
</dbReference>
<evidence type="ECO:0000256" key="4">
    <source>
        <dbReference type="ARBA" id="ARBA00022692"/>
    </source>
</evidence>
<keyword evidence="6" id="KW-0256">Endoplasmic reticulum</keyword>
<evidence type="ECO:0000256" key="14">
    <source>
        <dbReference type="SAM" id="SignalP"/>
    </source>
</evidence>
<evidence type="ECO:0000256" key="13">
    <source>
        <dbReference type="SAM" id="Phobius"/>
    </source>
</evidence>
<dbReference type="OrthoDB" id="1926781at2759"/>
<keyword evidence="8 13" id="KW-0472">Membrane</keyword>
<dbReference type="PANTHER" id="PTHR12924">
    <property type="entry name" value="TRANSLOCON-ASSOCIATED PROTEIN, ALPHA SUBUNIT"/>
    <property type="match status" value="1"/>
</dbReference>
<dbReference type="GO" id="GO:0005789">
    <property type="term" value="C:endoplasmic reticulum membrane"/>
    <property type="evidence" value="ECO:0007669"/>
    <property type="project" value="UniProtKB-SubCell"/>
</dbReference>
<feature type="transmembrane region" description="Helical" evidence="13">
    <location>
        <begin position="192"/>
        <end position="212"/>
    </location>
</feature>
<keyword evidence="7 13" id="KW-1133">Transmembrane helix</keyword>
<sequence length="270" mass="30159">MKATRVLCLIGFLLVASGIRAEDPIDGEVTDDAGDVKAAAAGSASATEDDELTIGASPDATLAFVFTMPANANHQREFPANRPVRYLIGFQNRGEKDFIIKSSETSFRYPMDFNYHIQNFTQGQYNRRVAPKEEVTVDYSFFTHESFAGRPLGLVVNLHYEDAEGRLYVNNVFNETITILEDDSSFSTETGFLYLVFAGFIVLALFAVQHFLNKLSRKTGLQKKRQPQTETGTTSGAEVDFEWIPREVLKQNEKSPKPSSPKPRKAKKVD</sequence>
<reference evidence="15 16" key="1">
    <citation type="journal article" date="2017" name="Curr. Biol.">
        <title>Genome architecture and evolution of a unichromosomal asexual nematode.</title>
        <authorList>
            <person name="Fradin H."/>
            <person name="Zegar C."/>
            <person name="Gutwein M."/>
            <person name="Lucas J."/>
            <person name="Kovtun M."/>
            <person name="Corcoran D."/>
            <person name="Baugh L.R."/>
            <person name="Kiontke K."/>
            <person name="Gunsalus K."/>
            <person name="Fitch D.H."/>
            <person name="Piano F."/>
        </authorList>
    </citation>
    <scope>NUCLEOTIDE SEQUENCE [LARGE SCALE GENOMIC DNA]</scope>
    <source>
        <strain evidence="15">PF1309</strain>
    </source>
</reference>
<evidence type="ECO:0000256" key="10">
    <source>
        <dbReference type="ARBA" id="ARBA00025854"/>
    </source>
</evidence>
<evidence type="ECO:0000256" key="11">
    <source>
        <dbReference type="ARBA" id="ARBA00031071"/>
    </source>
</evidence>
<keyword evidence="5 14" id="KW-0732">Signal</keyword>
<feature type="compositionally biased region" description="Basic and acidic residues" evidence="12">
    <location>
        <begin position="243"/>
        <end position="256"/>
    </location>
</feature>
<comment type="function">
    <text evidence="9">TRAP proteins are part of a complex whose function is to bind calcium to the ER membrane and thereby regulate the retention of ER resident proteins. May be involved in the recycling of the translocation apparatus after completion of the translocation process or may function as a membrane-bound chaperone facilitating folding of translocated proteins.</text>
</comment>
<feature type="chain" id="PRO_5012155089" description="Translocon-associated protein subunit alpha" evidence="14">
    <location>
        <begin position="22"/>
        <end position="270"/>
    </location>
</feature>
<evidence type="ECO:0000256" key="3">
    <source>
        <dbReference type="ARBA" id="ARBA00020280"/>
    </source>
</evidence>
<accession>A0A2A2JI76</accession>
<comment type="subunit">
    <text evidence="10">Heterotetramer of TRAP-alpha, TRAP-beta, TRAP-delta and TRAP-gamma. Interacts with palmitoylated calnexin (CALX), the interaction is required for efficient folding of glycosylated proteins.</text>
</comment>
<evidence type="ECO:0000256" key="5">
    <source>
        <dbReference type="ARBA" id="ARBA00022729"/>
    </source>
</evidence>
<feature type="signal peptide" evidence="14">
    <location>
        <begin position="1"/>
        <end position="21"/>
    </location>
</feature>
<evidence type="ECO:0000313" key="16">
    <source>
        <dbReference type="Proteomes" id="UP000218231"/>
    </source>
</evidence>
<evidence type="ECO:0000256" key="6">
    <source>
        <dbReference type="ARBA" id="ARBA00022824"/>
    </source>
</evidence>
<name>A0A2A2JI76_9BILA</name>
<dbReference type="STRING" id="2018661.A0A2A2JI76"/>
<gene>
    <name evidence="15" type="ORF">WR25_18195</name>
</gene>
<feature type="region of interest" description="Disordered" evidence="12">
    <location>
        <begin position="219"/>
        <end position="270"/>
    </location>
</feature>
<keyword evidence="4 13" id="KW-0812">Transmembrane</keyword>
<evidence type="ECO:0000256" key="1">
    <source>
        <dbReference type="ARBA" id="ARBA00004115"/>
    </source>
</evidence>
<dbReference type="PANTHER" id="PTHR12924:SF0">
    <property type="entry name" value="TRANSLOCON-ASSOCIATED PROTEIN SUBUNIT ALPHA"/>
    <property type="match status" value="1"/>
</dbReference>
<evidence type="ECO:0000256" key="8">
    <source>
        <dbReference type="ARBA" id="ARBA00023136"/>
    </source>
</evidence>
<dbReference type="Pfam" id="PF03896">
    <property type="entry name" value="TRAP_alpha"/>
    <property type="match status" value="1"/>
</dbReference>
<evidence type="ECO:0000256" key="12">
    <source>
        <dbReference type="SAM" id="MobiDB-lite"/>
    </source>
</evidence>